<reference evidence="2" key="1">
    <citation type="journal article" date="2019" name="Int. J. Syst. Evol. Microbiol.">
        <title>The Global Catalogue of Microorganisms (GCM) 10K type strain sequencing project: providing services to taxonomists for standard genome sequencing and annotation.</title>
        <authorList>
            <consortium name="The Broad Institute Genomics Platform"/>
            <consortium name="The Broad Institute Genome Sequencing Center for Infectious Disease"/>
            <person name="Wu L."/>
            <person name="Ma J."/>
        </authorList>
    </citation>
    <scope>NUCLEOTIDE SEQUENCE [LARGE SCALE GENOMIC DNA]</scope>
    <source>
        <strain evidence="2">JCM 14046</strain>
    </source>
</reference>
<dbReference type="InterPro" id="IPR003719">
    <property type="entry name" value="Phenazine_PhzF-like"/>
</dbReference>
<gene>
    <name evidence="1" type="ORF">GCM10009737_06500</name>
</gene>
<dbReference type="NCBIfam" id="TIGR00654">
    <property type="entry name" value="PhzF_family"/>
    <property type="match status" value="1"/>
</dbReference>
<dbReference type="Proteomes" id="UP001501612">
    <property type="component" value="Unassembled WGS sequence"/>
</dbReference>
<name>A0ABP5ABT5_9ACTN</name>
<accession>A0ABP5ABT5</accession>
<dbReference type="PANTHER" id="PTHR13774">
    <property type="entry name" value="PHENAZINE BIOSYNTHESIS PROTEIN"/>
    <property type="match status" value="1"/>
</dbReference>
<dbReference type="EMBL" id="BAAAMY010000001">
    <property type="protein sequence ID" value="GAA1908214.1"/>
    <property type="molecule type" value="Genomic_DNA"/>
</dbReference>
<evidence type="ECO:0000313" key="2">
    <source>
        <dbReference type="Proteomes" id="UP001501612"/>
    </source>
</evidence>
<sequence>MTAATARGPVERRFSQVDVFTTGPLTGNPVAVVHDADDLDEPALQAFARWTNLSETTFLLTPSAEGVAAGADYRVRIFTPDRELPFAGHPTLGSAHAWLEAGGRPRTDGVVVQECGAGPVVVRRGEATLAFAAPGFLRYGEVDAETREWATRALRLFPEQVLDAHWLDNGPGWLGLRLVSADAVLAVRPDPVALAGRDVGVIGLHEPGGPADAEVRAFAGDLGVTEDPVTGSLNAGFGVWLVETGVLPPAYTARQGTALGRDGRVHVVAEDAPDGSGRTTWVGGATRTVVAGTVAL</sequence>
<evidence type="ECO:0000313" key="1">
    <source>
        <dbReference type="EMBL" id="GAA1908214.1"/>
    </source>
</evidence>
<dbReference type="Pfam" id="PF02567">
    <property type="entry name" value="PhzC-PhzF"/>
    <property type="match status" value="1"/>
</dbReference>
<dbReference type="PIRSF" id="PIRSF016184">
    <property type="entry name" value="PhzC_PhzF"/>
    <property type="match status" value="1"/>
</dbReference>
<organism evidence="1 2">
    <name type="scientific">Nocardioides lentus</name>
    <dbReference type="NCBI Taxonomy" id="338077"/>
    <lineage>
        <taxon>Bacteria</taxon>
        <taxon>Bacillati</taxon>
        <taxon>Actinomycetota</taxon>
        <taxon>Actinomycetes</taxon>
        <taxon>Propionibacteriales</taxon>
        <taxon>Nocardioidaceae</taxon>
        <taxon>Nocardioides</taxon>
    </lineage>
</organism>
<dbReference type="Gene3D" id="3.10.310.10">
    <property type="entry name" value="Diaminopimelate Epimerase, Chain A, domain 1"/>
    <property type="match status" value="2"/>
</dbReference>
<dbReference type="PANTHER" id="PTHR13774:SF32">
    <property type="entry name" value="ANTISENSE-ENHANCING SEQUENCE 1"/>
    <property type="match status" value="1"/>
</dbReference>
<proteinExistence type="predicted"/>
<comment type="caution">
    <text evidence="1">The sequence shown here is derived from an EMBL/GenBank/DDBJ whole genome shotgun (WGS) entry which is preliminary data.</text>
</comment>
<dbReference type="RefSeq" id="WP_344003628.1">
    <property type="nucleotide sequence ID" value="NZ_BAAAMY010000001.1"/>
</dbReference>
<dbReference type="SUPFAM" id="SSF54506">
    <property type="entry name" value="Diaminopimelate epimerase-like"/>
    <property type="match status" value="1"/>
</dbReference>
<protein>
    <submittedName>
        <fullName evidence="1">PhzF family phenazine biosynthesis protein</fullName>
    </submittedName>
</protein>
<keyword evidence="2" id="KW-1185">Reference proteome</keyword>